<reference evidence="1 2" key="1">
    <citation type="journal article" date="2015" name="Nature">
        <title>rRNA introns, odd ribosomes, and small enigmatic genomes across a large radiation of phyla.</title>
        <authorList>
            <person name="Brown C.T."/>
            <person name="Hug L.A."/>
            <person name="Thomas B.C."/>
            <person name="Sharon I."/>
            <person name="Castelle C.J."/>
            <person name="Singh A."/>
            <person name="Wilkins M.J."/>
            <person name="Williams K.H."/>
            <person name="Banfield J.F."/>
        </authorList>
    </citation>
    <scope>NUCLEOTIDE SEQUENCE [LARGE SCALE GENOMIC DNA]</scope>
</reference>
<gene>
    <name evidence="1" type="ORF">UR23_C0035G0014</name>
</gene>
<sequence>MKLIKNIIFVFLLLFLFSSLLRNLFGYKSKLQFYQQFKKNFDKETKRNIELKTEVVRKKSVEEIEKTIRNNLNLLKDNEVALIIPSPPKVLISVTPTPLPNWRQWWELYFKK</sequence>
<comment type="caution">
    <text evidence="1">The sequence shown here is derived from an EMBL/GenBank/DDBJ whole genome shotgun (WGS) entry which is preliminary data.</text>
</comment>
<organism evidence="1 2">
    <name type="scientific">Candidatus Roizmanbacteria bacterium GW2011_GWA2_32_13</name>
    <dbReference type="NCBI Taxonomy" id="1618475"/>
    <lineage>
        <taxon>Bacteria</taxon>
        <taxon>Candidatus Roizmaniibacteriota</taxon>
    </lineage>
</organism>
<evidence type="ECO:0008006" key="3">
    <source>
        <dbReference type="Google" id="ProtNLM"/>
    </source>
</evidence>
<dbReference type="AlphaFoldDB" id="A0A0G0BU61"/>
<dbReference type="EMBL" id="LBOK01000035">
    <property type="protein sequence ID" value="KKP34627.1"/>
    <property type="molecule type" value="Genomic_DNA"/>
</dbReference>
<dbReference type="Pfam" id="PF04977">
    <property type="entry name" value="DivIC"/>
    <property type="match status" value="1"/>
</dbReference>
<dbReference type="Proteomes" id="UP000034349">
    <property type="component" value="Unassembled WGS sequence"/>
</dbReference>
<evidence type="ECO:0000313" key="2">
    <source>
        <dbReference type="Proteomes" id="UP000034349"/>
    </source>
</evidence>
<name>A0A0G0BU61_9BACT</name>
<evidence type="ECO:0000313" key="1">
    <source>
        <dbReference type="EMBL" id="KKP34627.1"/>
    </source>
</evidence>
<accession>A0A0G0BU61</accession>
<protein>
    <recommendedName>
        <fullName evidence="3">Septum formation initiator</fullName>
    </recommendedName>
</protein>
<dbReference type="InterPro" id="IPR007060">
    <property type="entry name" value="FtsL/DivIC"/>
</dbReference>
<proteinExistence type="predicted"/>